<proteinExistence type="predicted"/>
<protein>
    <submittedName>
        <fullName evidence="1">Unnamed protein product</fullName>
    </submittedName>
</protein>
<dbReference type="EMBL" id="BSXV01001441">
    <property type="protein sequence ID" value="GME92850.1"/>
    <property type="molecule type" value="Genomic_DNA"/>
</dbReference>
<accession>A0ACB5TQW6</accession>
<evidence type="ECO:0000313" key="1">
    <source>
        <dbReference type="EMBL" id="GME92850.1"/>
    </source>
</evidence>
<comment type="caution">
    <text evidence="1">The sequence shown here is derived from an EMBL/GenBank/DDBJ whole genome shotgun (WGS) entry which is preliminary data.</text>
</comment>
<sequence>MSESEPLLSNQQQQSQQQQQQQQSQQYQSDPYYDDDGYSIYSENTIRKKKLLKHLLSALGLLITIPIIYYLIIFLPNLAPPAADIPPLVKVDSIPIYLHPLHKPIKKDDFTQDELVDEEDNDEFDQFEDQFEDINFINEAYPSKYSDGESPFKPIPDFDTYSYLDSTTKLFSKHVKDYGINLKKNKKSKRLILIGDIHGSLKPLHKLLNKINYNLKSSNDHIIMLGDFISKGKNSIGVLDWAIANNIDCVLGNHEIEVLKRYGQFHGLPKLTFKRKINSNDTDTDDVIDDYEYEIEEISINEQYDLDDEMRLAKQLSPEHIGYLSTCSLIKKLGPVPHLTNKKYTKYLKFPSNGIAVHGGLIWNVEHLYDQIPETVVSVRNLLPPDFTIPTEDPHIKGSEPWFFHWNLKQSKDVESLLNDTTTIKPPFVFGNKVYYGHDAKHGLKLKEYTTGLDSGCVYGGQLSAEIIWAEVEDKSRIQYKRLLAQVNC</sequence>
<name>A0ACB5TQW6_CANBO</name>
<reference evidence="1" key="1">
    <citation type="submission" date="2023-04" db="EMBL/GenBank/DDBJ databases">
        <title>Candida boidinii NBRC 1967.</title>
        <authorList>
            <person name="Ichikawa N."/>
            <person name="Sato H."/>
            <person name="Tonouchi N."/>
        </authorList>
    </citation>
    <scope>NUCLEOTIDE SEQUENCE</scope>
    <source>
        <strain evidence="1">NBRC 1967</strain>
    </source>
</reference>
<gene>
    <name evidence="1" type="ORF">Cboi01_000291100</name>
</gene>
<organism evidence="1 2">
    <name type="scientific">Candida boidinii</name>
    <name type="common">Yeast</name>
    <dbReference type="NCBI Taxonomy" id="5477"/>
    <lineage>
        <taxon>Eukaryota</taxon>
        <taxon>Fungi</taxon>
        <taxon>Dikarya</taxon>
        <taxon>Ascomycota</taxon>
        <taxon>Saccharomycotina</taxon>
        <taxon>Pichiomycetes</taxon>
        <taxon>Pichiales</taxon>
        <taxon>Pichiaceae</taxon>
        <taxon>Ogataea</taxon>
        <taxon>Ogataea/Candida clade</taxon>
    </lineage>
</organism>
<evidence type="ECO:0000313" key="2">
    <source>
        <dbReference type="Proteomes" id="UP001165101"/>
    </source>
</evidence>
<dbReference type="Proteomes" id="UP001165101">
    <property type="component" value="Unassembled WGS sequence"/>
</dbReference>
<keyword evidence="2" id="KW-1185">Reference proteome</keyword>